<protein>
    <submittedName>
        <fullName evidence="1">Uncharacterized protein</fullName>
    </submittedName>
</protein>
<organism evidence="1 2">
    <name type="scientific">Smallanthus sonchifolius</name>
    <dbReference type="NCBI Taxonomy" id="185202"/>
    <lineage>
        <taxon>Eukaryota</taxon>
        <taxon>Viridiplantae</taxon>
        <taxon>Streptophyta</taxon>
        <taxon>Embryophyta</taxon>
        <taxon>Tracheophyta</taxon>
        <taxon>Spermatophyta</taxon>
        <taxon>Magnoliopsida</taxon>
        <taxon>eudicotyledons</taxon>
        <taxon>Gunneridae</taxon>
        <taxon>Pentapetalae</taxon>
        <taxon>asterids</taxon>
        <taxon>campanulids</taxon>
        <taxon>Asterales</taxon>
        <taxon>Asteraceae</taxon>
        <taxon>Asteroideae</taxon>
        <taxon>Heliantheae alliance</taxon>
        <taxon>Millerieae</taxon>
        <taxon>Smallanthus</taxon>
    </lineage>
</organism>
<dbReference type="Proteomes" id="UP001056120">
    <property type="component" value="Linkage Group LG01"/>
</dbReference>
<accession>A0ACB9K9Q6</accession>
<keyword evidence="2" id="KW-1185">Reference proteome</keyword>
<name>A0ACB9K9Q6_9ASTR</name>
<gene>
    <name evidence="1" type="ORF">L1987_03052</name>
</gene>
<reference evidence="1 2" key="2">
    <citation type="journal article" date="2022" name="Mol. Ecol. Resour.">
        <title>The genomes of chicory, endive, great burdock and yacon provide insights into Asteraceae paleo-polyploidization history and plant inulin production.</title>
        <authorList>
            <person name="Fan W."/>
            <person name="Wang S."/>
            <person name="Wang H."/>
            <person name="Wang A."/>
            <person name="Jiang F."/>
            <person name="Liu H."/>
            <person name="Zhao H."/>
            <person name="Xu D."/>
            <person name="Zhang Y."/>
        </authorList>
    </citation>
    <scope>NUCLEOTIDE SEQUENCE [LARGE SCALE GENOMIC DNA]</scope>
    <source>
        <strain evidence="2">cv. Yunnan</strain>
        <tissue evidence="1">Leaves</tissue>
    </source>
</reference>
<proteinExistence type="predicted"/>
<dbReference type="EMBL" id="CM042018">
    <property type="protein sequence ID" value="KAI3828940.1"/>
    <property type="molecule type" value="Genomic_DNA"/>
</dbReference>
<comment type="caution">
    <text evidence="1">The sequence shown here is derived from an EMBL/GenBank/DDBJ whole genome shotgun (WGS) entry which is preliminary data.</text>
</comment>
<evidence type="ECO:0000313" key="2">
    <source>
        <dbReference type="Proteomes" id="UP001056120"/>
    </source>
</evidence>
<reference evidence="2" key="1">
    <citation type="journal article" date="2022" name="Mol. Ecol. Resour.">
        <title>The genomes of chicory, endive, great burdock and yacon provide insights into Asteraceae palaeo-polyploidization history and plant inulin production.</title>
        <authorList>
            <person name="Fan W."/>
            <person name="Wang S."/>
            <person name="Wang H."/>
            <person name="Wang A."/>
            <person name="Jiang F."/>
            <person name="Liu H."/>
            <person name="Zhao H."/>
            <person name="Xu D."/>
            <person name="Zhang Y."/>
        </authorList>
    </citation>
    <scope>NUCLEOTIDE SEQUENCE [LARGE SCALE GENOMIC DNA]</scope>
    <source>
        <strain evidence="2">cv. Yunnan</strain>
    </source>
</reference>
<evidence type="ECO:0000313" key="1">
    <source>
        <dbReference type="EMBL" id="KAI3828940.1"/>
    </source>
</evidence>
<sequence>MNCIQLFDSKHNPPLASVEDLIISYGARATRILATGEGNDTGGIGDGGGGVAMVLAEEAAATVVSQGWGSSVGGTHVAASLNEGTLEA</sequence>